<keyword evidence="2" id="KW-1185">Reference proteome</keyword>
<dbReference type="EMBL" id="JBHFFA010000004">
    <property type="protein sequence ID" value="KAL2631677.1"/>
    <property type="molecule type" value="Genomic_DNA"/>
</dbReference>
<evidence type="ECO:0008006" key="3">
    <source>
        <dbReference type="Google" id="ProtNLM"/>
    </source>
</evidence>
<gene>
    <name evidence="1" type="ORF">R1flu_016363</name>
</gene>
<accession>A0ABD1YPQ9</accession>
<organism evidence="1 2">
    <name type="scientific">Riccia fluitans</name>
    <dbReference type="NCBI Taxonomy" id="41844"/>
    <lineage>
        <taxon>Eukaryota</taxon>
        <taxon>Viridiplantae</taxon>
        <taxon>Streptophyta</taxon>
        <taxon>Embryophyta</taxon>
        <taxon>Marchantiophyta</taxon>
        <taxon>Marchantiopsida</taxon>
        <taxon>Marchantiidae</taxon>
        <taxon>Marchantiales</taxon>
        <taxon>Ricciaceae</taxon>
        <taxon>Riccia</taxon>
    </lineage>
</organism>
<sequence length="101" mass="11562">MIPLWIMSVLWLAFGVSSRFLYLALALSYAPTAQFISEAASTENLQQHLVHACRGLRECKIPHAKKTRRNFCFLHVNIIDQGYIKLHWLAVPLSIARQNGR</sequence>
<reference evidence="1 2" key="1">
    <citation type="submission" date="2024-09" db="EMBL/GenBank/DDBJ databases">
        <title>Chromosome-scale assembly of Riccia fluitans.</title>
        <authorList>
            <person name="Paukszto L."/>
            <person name="Sawicki J."/>
            <person name="Karawczyk K."/>
            <person name="Piernik-Szablinska J."/>
            <person name="Szczecinska M."/>
            <person name="Mazdziarz M."/>
        </authorList>
    </citation>
    <scope>NUCLEOTIDE SEQUENCE [LARGE SCALE GENOMIC DNA]</scope>
    <source>
        <strain evidence="1">Rf_01</strain>
        <tissue evidence="1">Aerial parts of the thallus</tissue>
    </source>
</reference>
<evidence type="ECO:0000313" key="2">
    <source>
        <dbReference type="Proteomes" id="UP001605036"/>
    </source>
</evidence>
<comment type="caution">
    <text evidence="1">The sequence shown here is derived from an EMBL/GenBank/DDBJ whole genome shotgun (WGS) entry which is preliminary data.</text>
</comment>
<dbReference type="Proteomes" id="UP001605036">
    <property type="component" value="Unassembled WGS sequence"/>
</dbReference>
<name>A0ABD1YPQ9_9MARC</name>
<evidence type="ECO:0000313" key="1">
    <source>
        <dbReference type="EMBL" id="KAL2631677.1"/>
    </source>
</evidence>
<protein>
    <recommendedName>
        <fullName evidence="3">Secreted protein</fullName>
    </recommendedName>
</protein>
<dbReference type="AlphaFoldDB" id="A0ABD1YPQ9"/>
<proteinExistence type="predicted"/>